<proteinExistence type="predicted"/>
<protein>
    <recommendedName>
        <fullName evidence="2">Calcineurin-like phosphoesterase domain-containing protein</fullName>
    </recommendedName>
</protein>
<reference evidence="4" key="1">
    <citation type="submission" date="2024-04" db="EMBL/GenBank/DDBJ databases">
        <authorList>
            <person name="Shaw F."/>
            <person name="Minotto A."/>
        </authorList>
    </citation>
    <scope>NUCLEOTIDE SEQUENCE [LARGE SCALE GENOMIC DNA]</scope>
</reference>
<feature type="region of interest" description="Disordered" evidence="1">
    <location>
        <begin position="300"/>
        <end position="338"/>
    </location>
</feature>
<organism evidence="3 4">
    <name type="scientific">Somion occarium</name>
    <dbReference type="NCBI Taxonomy" id="3059160"/>
    <lineage>
        <taxon>Eukaryota</taxon>
        <taxon>Fungi</taxon>
        <taxon>Dikarya</taxon>
        <taxon>Basidiomycota</taxon>
        <taxon>Agaricomycotina</taxon>
        <taxon>Agaricomycetes</taxon>
        <taxon>Polyporales</taxon>
        <taxon>Cerrenaceae</taxon>
        <taxon>Somion</taxon>
    </lineage>
</organism>
<feature type="region of interest" description="Disordered" evidence="1">
    <location>
        <begin position="526"/>
        <end position="558"/>
    </location>
</feature>
<evidence type="ECO:0000256" key="1">
    <source>
        <dbReference type="SAM" id="MobiDB-lite"/>
    </source>
</evidence>
<accession>A0ABP1D0Q1</accession>
<dbReference type="EMBL" id="OZ037945">
    <property type="protein sequence ID" value="CAL1700269.1"/>
    <property type="molecule type" value="Genomic_DNA"/>
</dbReference>
<evidence type="ECO:0000313" key="4">
    <source>
        <dbReference type="Proteomes" id="UP001497453"/>
    </source>
</evidence>
<dbReference type="Gene3D" id="3.60.21.10">
    <property type="match status" value="1"/>
</dbReference>
<feature type="compositionally biased region" description="Low complexity" evidence="1">
    <location>
        <begin position="450"/>
        <end position="473"/>
    </location>
</feature>
<evidence type="ECO:0000313" key="3">
    <source>
        <dbReference type="EMBL" id="CAL1700269.1"/>
    </source>
</evidence>
<dbReference type="SUPFAM" id="SSF56300">
    <property type="entry name" value="Metallo-dependent phosphatases"/>
    <property type="match status" value="1"/>
</dbReference>
<dbReference type="Pfam" id="PF00149">
    <property type="entry name" value="Metallophos"/>
    <property type="match status" value="1"/>
</dbReference>
<dbReference type="Proteomes" id="UP001497453">
    <property type="component" value="Chromosome 2"/>
</dbReference>
<dbReference type="PANTHER" id="PTHR42850">
    <property type="entry name" value="METALLOPHOSPHOESTERASE"/>
    <property type="match status" value="1"/>
</dbReference>
<feature type="region of interest" description="Disordered" evidence="1">
    <location>
        <begin position="450"/>
        <end position="482"/>
    </location>
</feature>
<evidence type="ECO:0000259" key="2">
    <source>
        <dbReference type="Pfam" id="PF00149"/>
    </source>
</evidence>
<dbReference type="PANTHER" id="PTHR42850:SF4">
    <property type="entry name" value="ZINC-DEPENDENT ENDOPOLYPHOSPHATASE"/>
    <property type="match status" value="1"/>
</dbReference>
<gene>
    <name evidence="3" type="ORF">GFSPODELE1_LOCUS3077</name>
</gene>
<name>A0ABP1D0Q1_9APHY</name>
<sequence length="587" mass="67485">MAALWATASYWILCLFLGIFLFLGVYNEEYGHVSLRKKPKYNFPDFNRIYHTRILEEQDISLDANERIIVVGDVHGMNNSLHKLLHSLSYQPHNDILIFAGDLLAKSTPQGSFSLLDFVTANQYLEDASISSNKANRTKKERIFAVRGNHDHLVVQWRTWRDWFSKIELHNNSSDSAYKKYKHAQDAPVANGLDFLHLLEAEWEHEKRHRESDAEEWVEVTRKRAEGTWKEKWWERIPEPGKGKRKQEWRMFGDHYWLAKEMTAEHARYITSLPLILHIPSMHFFVVHAGLLPYNTRLPPSDPRQPLTHLPPSKDKSIPDSNLDSDVPSDSDDESEDVQAENVRYMRMMPTFVVIPGVGALPVWYPDSPSTSASGEIRIEKDGRDEEILRRLQESAILHDIPQNRKWWNVLNIRTIRKSGKISRDGDRGKPWNRFWNDQMRRCKGFNLSASSFPSSSSPSIRLQEDSSGTYPDSDSDSDSYSLRCRPSTVVYGHAASRGLDLKRWSKGLDTGCLYGRRLTSLVLSHTDPGAGSTQAGDTDETEEDAERRKKKGWGERTKFGEDDSGIWARIHSIRCQAPDLEQKPQA</sequence>
<feature type="domain" description="Calcineurin-like phosphoesterase" evidence="2">
    <location>
        <begin position="67"/>
        <end position="236"/>
    </location>
</feature>
<dbReference type="InterPro" id="IPR029052">
    <property type="entry name" value="Metallo-depent_PP-like"/>
</dbReference>
<feature type="compositionally biased region" description="Acidic residues" evidence="1">
    <location>
        <begin position="327"/>
        <end position="338"/>
    </location>
</feature>
<dbReference type="InterPro" id="IPR050126">
    <property type="entry name" value="Ap4A_hydrolase"/>
</dbReference>
<keyword evidence="4" id="KW-1185">Reference proteome</keyword>
<dbReference type="InterPro" id="IPR004843">
    <property type="entry name" value="Calcineurin-like_PHP"/>
</dbReference>